<evidence type="ECO:0000313" key="3">
    <source>
        <dbReference type="Proteomes" id="UP000828390"/>
    </source>
</evidence>
<reference evidence="2" key="2">
    <citation type="submission" date="2020-11" db="EMBL/GenBank/DDBJ databases">
        <authorList>
            <person name="McCartney M.A."/>
            <person name="Auch B."/>
            <person name="Kono T."/>
            <person name="Mallez S."/>
            <person name="Becker A."/>
            <person name="Gohl D.M."/>
            <person name="Silverstein K.A.T."/>
            <person name="Koren S."/>
            <person name="Bechman K.B."/>
            <person name="Herman A."/>
            <person name="Abrahante J.E."/>
            <person name="Garbe J."/>
        </authorList>
    </citation>
    <scope>NUCLEOTIDE SEQUENCE</scope>
    <source>
        <strain evidence="2">Duluth1</strain>
        <tissue evidence="2">Whole animal</tissue>
    </source>
</reference>
<dbReference type="PANTHER" id="PTHR35170">
    <property type="entry name" value="PROTEIN DD3-3"/>
    <property type="match status" value="1"/>
</dbReference>
<dbReference type="AlphaFoldDB" id="A0A9D4RMC6"/>
<proteinExistence type="predicted"/>
<gene>
    <name evidence="2" type="ORF">DPMN_035796</name>
</gene>
<dbReference type="EMBL" id="JAIWYP010000002">
    <property type="protein sequence ID" value="KAH3872578.1"/>
    <property type="molecule type" value="Genomic_DNA"/>
</dbReference>
<dbReference type="Proteomes" id="UP000828390">
    <property type="component" value="Unassembled WGS sequence"/>
</dbReference>
<name>A0A9D4RMC6_DREPO</name>
<sequence length="116" mass="12866">MHPESVLTQPGKVIKVTLTVDTDKSNIAIYRSSETTGFSVWTKIEADIMGDMAHFKTQSGGVYVAKSHSHTVLIVALVLSLLVVVLVIVGGICYFRKNPNKWKKLKKSPKNLQDRI</sequence>
<keyword evidence="1" id="KW-0812">Transmembrane</keyword>
<evidence type="ECO:0000256" key="1">
    <source>
        <dbReference type="SAM" id="Phobius"/>
    </source>
</evidence>
<keyword evidence="3" id="KW-1185">Reference proteome</keyword>
<comment type="caution">
    <text evidence="2">The sequence shown here is derived from an EMBL/GenBank/DDBJ whole genome shotgun (WGS) entry which is preliminary data.</text>
</comment>
<reference evidence="2" key="1">
    <citation type="journal article" date="2019" name="bioRxiv">
        <title>The Genome of the Zebra Mussel, Dreissena polymorpha: A Resource for Invasive Species Research.</title>
        <authorList>
            <person name="McCartney M.A."/>
            <person name="Auch B."/>
            <person name="Kono T."/>
            <person name="Mallez S."/>
            <person name="Zhang Y."/>
            <person name="Obille A."/>
            <person name="Becker A."/>
            <person name="Abrahante J.E."/>
            <person name="Garbe J."/>
            <person name="Badalamenti J.P."/>
            <person name="Herman A."/>
            <person name="Mangelson H."/>
            <person name="Liachko I."/>
            <person name="Sullivan S."/>
            <person name="Sone E.D."/>
            <person name="Koren S."/>
            <person name="Silverstein K.A.T."/>
            <person name="Beckman K.B."/>
            <person name="Gohl D.M."/>
        </authorList>
    </citation>
    <scope>NUCLEOTIDE SEQUENCE</scope>
    <source>
        <strain evidence="2">Duluth1</strain>
        <tissue evidence="2">Whole animal</tissue>
    </source>
</reference>
<protein>
    <submittedName>
        <fullName evidence="2">Uncharacterized protein</fullName>
    </submittedName>
</protein>
<dbReference type="InterPro" id="IPR053320">
    <property type="entry name" value="Protein_DD3-3_O-glyco"/>
</dbReference>
<keyword evidence="1" id="KW-1133">Transmembrane helix</keyword>
<organism evidence="2 3">
    <name type="scientific">Dreissena polymorpha</name>
    <name type="common">Zebra mussel</name>
    <name type="synonym">Mytilus polymorpha</name>
    <dbReference type="NCBI Taxonomy" id="45954"/>
    <lineage>
        <taxon>Eukaryota</taxon>
        <taxon>Metazoa</taxon>
        <taxon>Spiralia</taxon>
        <taxon>Lophotrochozoa</taxon>
        <taxon>Mollusca</taxon>
        <taxon>Bivalvia</taxon>
        <taxon>Autobranchia</taxon>
        <taxon>Heteroconchia</taxon>
        <taxon>Euheterodonta</taxon>
        <taxon>Imparidentia</taxon>
        <taxon>Neoheterodontei</taxon>
        <taxon>Myida</taxon>
        <taxon>Dreissenoidea</taxon>
        <taxon>Dreissenidae</taxon>
        <taxon>Dreissena</taxon>
    </lineage>
</organism>
<dbReference type="PANTHER" id="PTHR35170:SF1">
    <property type="entry name" value="PROTEIN DD3-3"/>
    <property type="match status" value="1"/>
</dbReference>
<evidence type="ECO:0000313" key="2">
    <source>
        <dbReference type="EMBL" id="KAH3872578.1"/>
    </source>
</evidence>
<keyword evidence="1" id="KW-0472">Membrane</keyword>
<feature type="transmembrane region" description="Helical" evidence="1">
    <location>
        <begin position="72"/>
        <end position="95"/>
    </location>
</feature>
<accession>A0A9D4RMC6</accession>